<evidence type="ECO:0000313" key="2">
    <source>
        <dbReference type="EMBL" id="KAH0820189.1"/>
    </source>
</evidence>
<feature type="region of interest" description="Disordered" evidence="1">
    <location>
        <begin position="1"/>
        <end position="93"/>
    </location>
</feature>
<keyword evidence="3" id="KW-1185">Reference proteome</keyword>
<dbReference type="Proteomes" id="UP000719412">
    <property type="component" value="Unassembled WGS sequence"/>
</dbReference>
<dbReference type="EMBL" id="JABDTM020012674">
    <property type="protein sequence ID" value="KAH0820189.1"/>
    <property type="molecule type" value="Genomic_DNA"/>
</dbReference>
<reference evidence="2" key="2">
    <citation type="submission" date="2021-08" db="EMBL/GenBank/DDBJ databases">
        <authorList>
            <person name="Eriksson T."/>
        </authorList>
    </citation>
    <scope>NUCLEOTIDE SEQUENCE</scope>
    <source>
        <strain evidence="2">Stoneville</strain>
        <tissue evidence="2">Whole head</tissue>
    </source>
</reference>
<gene>
    <name evidence="2" type="ORF">GEV33_002602</name>
</gene>
<organism evidence="2 3">
    <name type="scientific">Tenebrio molitor</name>
    <name type="common">Yellow mealworm beetle</name>
    <dbReference type="NCBI Taxonomy" id="7067"/>
    <lineage>
        <taxon>Eukaryota</taxon>
        <taxon>Metazoa</taxon>
        <taxon>Ecdysozoa</taxon>
        <taxon>Arthropoda</taxon>
        <taxon>Hexapoda</taxon>
        <taxon>Insecta</taxon>
        <taxon>Pterygota</taxon>
        <taxon>Neoptera</taxon>
        <taxon>Endopterygota</taxon>
        <taxon>Coleoptera</taxon>
        <taxon>Polyphaga</taxon>
        <taxon>Cucujiformia</taxon>
        <taxon>Tenebrionidae</taxon>
        <taxon>Tenebrio</taxon>
    </lineage>
</organism>
<name>A0A8J6HT50_TENMO</name>
<accession>A0A8J6HT50</accession>
<dbReference type="AlphaFoldDB" id="A0A8J6HT50"/>
<protein>
    <submittedName>
        <fullName evidence="2">Uncharacterized protein</fullName>
    </submittedName>
</protein>
<comment type="caution">
    <text evidence="2">The sequence shown here is derived from an EMBL/GenBank/DDBJ whole genome shotgun (WGS) entry which is preliminary data.</text>
</comment>
<sequence length="93" mass="9484">MSVAFSRPGTAQACTGGGQRGASCAIPATPPGYAAPPTLITEGPAGPPSPMKSAGRGIFPDTHTLPPPPPPMTTRFPDYDAAHETTLTQSRIK</sequence>
<evidence type="ECO:0000313" key="3">
    <source>
        <dbReference type="Proteomes" id="UP000719412"/>
    </source>
</evidence>
<proteinExistence type="predicted"/>
<reference evidence="2" key="1">
    <citation type="journal article" date="2020" name="J Insects Food Feed">
        <title>The yellow mealworm (Tenebrio molitor) genome: a resource for the emerging insects as food and feed industry.</title>
        <authorList>
            <person name="Eriksson T."/>
            <person name="Andere A."/>
            <person name="Kelstrup H."/>
            <person name="Emery V."/>
            <person name="Picard C."/>
        </authorList>
    </citation>
    <scope>NUCLEOTIDE SEQUENCE</scope>
    <source>
        <strain evidence="2">Stoneville</strain>
        <tissue evidence="2">Whole head</tissue>
    </source>
</reference>
<evidence type="ECO:0000256" key="1">
    <source>
        <dbReference type="SAM" id="MobiDB-lite"/>
    </source>
</evidence>